<keyword evidence="12" id="KW-1185">Reference proteome</keyword>
<dbReference type="EMBL" id="KL363203">
    <property type="protein sequence ID" value="KFD55009.1"/>
    <property type="molecule type" value="Genomic_DNA"/>
</dbReference>
<dbReference type="CDD" id="cd01850">
    <property type="entry name" value="CDC_Septin"/>
    <property type="match status" value="1"/>
</dbReference>
<feature type="domain" description="Septin-type G" evidence="10">
    <location>
        <begin position="115"/>
        <end position="380"/>
    </location>
</feature>
<proteinExistence type="inferred from homology"/>
<dbReference type="GO" id="GO:0005856">
    <property type="term" value="C:cytoskeleton"/>
    <property type="evidence" value="ECO:0007669"/>
    <property type="project" value="UniProtKB-ARBA"/>
</dbReference>
<dbReference type="SUPFAM" id="SSF52540">
    <property type="entry name" value="P-loop containing nucleoside triphosphate hydrolases"/>
    <property type="match status" value="1"/>
</dbReference>
<feature type="compositionally biased region" description="Polar residues" evidence="9">
    <location>
        <begin position="515"/>
        <end position="525"/>
    </location>
</feature>
<name>A0A085MCR3_9BILA</name>
<dbReference type="Proteomes" id="UP000030764">
    <property type="component" value="Unassembled WGS sequence"/>
</dbReference>
<sequence length="525" mass="60072">EIFNFHFRLPTRSVQSCKTSFCFGINVFNVAADSAPAMGTVEFLNMKRTNCDDEMTPCNNTLKYFSFSDSGFPADCVVKKNPSAPKERGIGTHELRGFVGFSYLPNQVHGNALKKGFEFTIIVVGQSGLGKSTLMNSLFMADIYDIEHRRKGERLVIEENVVQLVENGVRLVLTLVDTPGFGDAIDNNNSWTPIVEYIDRKYAEYFEAETKIDRLINIPDKRVHCCLYFIAPNGGGLRPLDIKVLKALHDRVNVIPVIAKADTLLPDECRRMKAEVMKQIADNAIQVYDFPDPEDQKITDDQKFRERLPFAVVGSSDFYEVKGKKVRCRRYPWGVVEVENLEHNDFLLLKNSLIRTYMLDLVDITNHVHYENFRCRQMLNSGDRGTGELSKDPFTQMEEERLCLQQKLEQMQTDFNQAFAHARVLLAQMSLLALQFEKEQQEKKSLIEERSKLLADEKAQFQEEYPGFARNTSADSLKDFARLRWSLNGAVVGMIQAGNRIRHASTLKRKRQVRRSMSSLPMCNE</sequence>
<evidence type="ECO:0000256" key="7">
    <source>
        <dbReference type="RuleBase" id="RU004560"/>
    </source>
</evidence>
<feature type="region of interest" description="Disordered" evidence="9">
    <location>
        <begin position="506"/>
        <end position="525"/>
    </location>
</feature>
<dbReference type="FunFam" id="3.40.50.300:FF:000162">
    <property type="entry name" value="septin-7 isoform X1"/>
    <property type="match status" value="1"/>
</dbReference>
<keyword evidence="4 8" id="KW-0175">Coiled coil</keyword>
<gene>
    <name evidence="11" type="ORF">M513_04191</name>
</gene>
<keyword evidence="3 7" id="KW-0547">Nucleotide-binding</keyword>
<reference evidence="11 12" key="1">
    <citation type="journal article" date="2014" name="Nat. Genet.">
        <title>Genome and transcriptome of the porcine whipworm Trichuris suis.</title>
        <authorList>
            <person name="Jex A.R."/>
            <person name="Nejsum P."/>
            <person name="Schwarz E.M."/>
            <person name="Hu L."/>
            <person name="Young N.D."/>
            <person name="Hall R.S."/>
            <person name="Korhonen P.K."/>
            <person name="Liao S."/>
            <person name="Thamsborg S."/>
            <person name="Xia J."/>
            <person name="Xu P."/>
            <person name="Wang S."/>
            <person name="Scheerlinck J.P."/>
            <person name="Hofmann A."/>
            <person name="Sternberg P.W."/>
            <person name="Wang J."/>
            <person name="Gasser R.B."/>
        </authorList>
    </citation>
    <scope>NUCLEOTIDE SEQUENCE [LARGE SCALE GENOMIC DNA]</scope>
    <source>
        <strain evidence="11">DCEP-RM93M</strain>
    </source>
</reference>
<evidence type="ECO:0000256" key="2">
    <source>
        <dbReference type="ARBA" id="ARBA00022618"/>
    </source>
</evidence>
<dbReference type="Gene3D" id="3.40.50.300">
    <property type="entry name" value="P-loop containing nucleotide triphosphate hydrolases"/>
    <property type="match status" value="1"/>
</dbReference>
<evidence type="ECO:0000256" key="3">
    <source>
        <dbReference type="ARBA" id="ARBA00022741"/>
    </source>
</evidence>
<feature type="coiled-coil region" evidence="8">
    <location>
        <begin position="394"/>
        <end position="456"/>
    </location>
</feature>
<evidence type="ECO:0000256" key="9">
    <source>
        <dbReference type="SAM" id="MobiDB-lite"/>
    </source>
</evidence>
<keyword evidence="2" id="KW-0132">Cell division</keyword>
<evidence type="ECO:0000256" key="1">
    <source>
        <dbReference type="ARBA" id="ARBA00004626"/>
    </source>
</evidence>
<evidence type="ECO:0000256" key="8">
    <source>
        <dbReference type="SAM" id="Coils"/>
    </source>
</evidence>
<evidence type="ECO:0000256" key="6">
    <source>
        <dbReference type="ARBA" id="ARBA00023306"/>
    </source>
</evidence>
<keyword evidence="5 7" id="KW-0342">GTP-binding</keyword>
<comment type="subcellular location">
    <subcellularLocation>
        <location evidence="1">Cleavage furrow</location>
    </subcellularLocation>
</comment>
<protein>
    <recommendedName>
        <fullName evidence="10">Septin-type G domain-containing protein</fullName>
    </recommendedName>
</protein>
<dbReference type="PANTHER" id="PTHR18884">
    <property type="entry name" value="SEPTIN"/>
    <property type="match status" value="1"/>
</dbReference>
<evidence type="ECO:0000259" key="10">
    <source>
        <dbReference type="PROSITE" id="PS51719"/>
    </source>
</evidence>
<organism evidence="11 12">
    <name type="scientific">Trichuris suis</name>
    <name type="common">pig whipworm</name>
    <dbReference type="NCBI Taxonomy" id="68888"/>
    <lineage>
        <taxon>Eukaryota</taxon>
        <taxon>Metazoa</taxon>
        <taxon>Ecdysozoa</taxon>
        <taxon>Nematoda</taxon>
        <taxon>Enoplea</taxon>
        <taxon>Dorylaimia</taxon>
        <taxon>Trichinellida</taxon>
        <taxon>Trichuridae</taxon>
        <taxon>Trichuris</taxon>
    </lineage>
</organism>
<keyword evidence="6" id="KW-0131">Cell cycle</keyword>
<dbReference type="InterPro" id="IPR030379">
    <property type="entry name" value="G_SEPTIN_dom"/>
</dbReference>
<accession>A0A085MCR3</accession>
<evidence type="ECO:0000256" key="5">
    <source>
        <dbReference type="ARBA" id="ARBA00023134"/>
    </source>
</evidence>
<dbReference type="Pfam" id="PF00735">
    <property type="entry name" value="Septin"/>
    <property type="match status" value="1"/>
</dbReference>
<dbReference type="AlphaFoldDB" id="A0A085MCR3"/>
<evidence type="ECO:0000313" key="12">
    <source>
        <dbReference type="Proteomes" id="UP000030764"/>
    </source>
</evidence>
<evidence type="ECO:0000313" key="11">
    <source>
        <dbReference type="EMBL" id="KFD55009.1"/>
    </source>
</evidence>
<evidence type="ECO:0000256" key="4">
    <source>
        <dbReference type="ARBA" id="ARBA00023054"/>
    </source>
</evidence>
<comment type="similarity">
    <text evidence="7">Belongs to the TRAFAC class TrmE-Era-EngA-EngB-Septin-like GTPase superfamily. Septin GTPase family.</text>
</comment>
<feature type="non-terminal residue" evidence="11">
    <location>
        <position position="1"/>
    </location>
</feature>
<dbReference type="InterPro" id="IPR027417">
    <property type="entry name" value="P-loop_NTPase"/>
</dbReference>
<dbReference type="PROSITE" id="PS51719">
    <property type="entry name" value="G_SEPTIN"/>
    <property type="match status" value="1"/>
</dbReference>
<dbReference type="GO" id="GO:0051301">
    <property type="term" value="P:cell division"/>
    <property type="evidence" value="ECO:0007669"/>
    <property type="project" value="UniProtKB-KW"/>
</dbReference>
<dbReference type="InterPro" id="IPR016491">
    <property type="entry name" value="Septin"/>
</dbReference>
<dbReference type="GO" id="GO:0005525">
    <property type="term" value="F:GTP binding"/>
    <property type="evidence" value="ECO:0007669"/>
    <property type="project" value="UniProtKB-KW"/>
</dbReference>
<dbReference type="GO" id="GO:0032154">
    <property type="term" value="C:cleavage furrow"/>
    <property type="evidence" value="ECO:0007669"/>
    <property type="project" value="UniProtKB-SubCell"/>
</dbReference>